<evidence type="ECO:0000313" key="1">
    <source>
        <dbReference type="EMBL" id="EOD47335.1"/>
    </source>
</evidence>
<reference evidence="2" key="1">
    <citation type="journal article" date="2013" name="Genome Announc.">
        <title>Draft genome sequence of Neofusicoccum parvum isolate UCR-NP2, a fungal vascular pathogen associated with grapevine cankers.</title>
        <authorList>
            <person name="Blanco-Ulate B."/>
            <person name="Rolshausen P."/>
            <person name="Cantu D."/>
        </authorList>
    </citation>
    <scope>NUCLEOTIDE SEQUENCE [LARGE SCALE GENOMIC DNA]</scope>
    <source>
        <strain evidence="2">UCR-NP2</strain>
    </source>
</reference>
<organism evidence="1 2">
    <name type="scientific">Botryosphaeria parva (strain UCR-NP2)</name>
    <name type="common">Grapevine canker fungus</name>
    <name type="synonym">Neofusicoccum parvum</name>
    <dbReference type="NCBI Taxonomy" id="1287680"/>
    <lineage>
        <taxon>Eukaryota</taxon>
        <taxon>Fungi</taxon>
        <taxon>Dikarya</taxon>
        <taxon>Ascomycota</taxon>
        <taxon>Pezizomycotina</taxon>
        <taxon>Dothideomycetes</taxon>
        <taxon>Dothideomycetes incertae sedis</taxon>
        <taxon>Botryosphaeriales</taxon>
        <taxon>Botryosphaeriaceae</taxon>
        <taxon>Neofusicoccum</taxon>
    </lineage>
</organism>
<evidence type="ECO:0000313" key="2">
    <source>
        <dbReference type="Proteomes" id="UP000013521"/>
    </source>
</evidence>
<gene>
    <name evidence="1" type="ORF">UCRNP2_5922</name>
</gene>
<protein>
    <submittedName>
        <fullName evidence="1">Uncharacterized protein</fullName>
    </submittedName>
</protein>
<dbReference type="AlphaFoldDB" id="R1G755"/>
<proteinExistence type="predicted"/>
<sequence>MHNPGARPFTFHTRPDCSYWISLHAFNRLYHSFLPAVVSIRQDCILCPYLSVDFKKNEKTTSEAVSQVPVSSAIAVYNRYKLKQRRMQGQASAAGQYAFLRHYGLVIAGGSYQF</sequence>
<dbReference type="Proteomes" id="UP000013521">
    <property type="component" value="Unassembled WGS sequence"/>
</dbReference>
<dbReference type="KEGG" id="npa:UCRNP2_5922"/>
<name>R1G755_BOTPV</name>
<accession>R1G755</accession>
<dbReference type="EMBL" id="KB916341">
    <property type="protein sequence ID" value="EOD47335.1"/>
    <property type="molecule type" value="Genomic_DNA"/>
</dbReference>
<dbReference type="HOGENOM" id="CLU_2120750_0_0_1"/>
<dbReference type="OrthoDB" id="5426911at2759"/>